<dbReference type="Proteomes" id="UP000295301">
    <property type="component" value="Unassembled WGS sequence"/>
</dbReference>
<gene>
    <name evidence="3" type="ORF">E1832_05550</name>
</gene>
<dbReference type="InterPro" id="IPR018488">
    <property type="entry name" value="cNMP-bd_CS"/>
</dbReference>
<dbReference type="GO" id="GO:0004175">
    <property type="term" value="F:endopeptidase activity"/>
    <property type="evidence" value="ECO:0007669"/>
    <property type="project" value="UniProtKB-ARBA"/>
</dbReference>
<dbReference type="InterPro" id="IPR014710">
    <property type="entry name" value="RmlC-like_jellyroll"/>
</dbReference>
<accession>A0A4R5VE94</accession>
<dbReference type="Pfam" id="PF02517">
    <property type="entry name" value="Rce1-like"/>
    <property type="match status" value="1"/>
</dbReference>
<feature type="transmembrane region" description="Helical" evidence="1">
    <location>
        <begin position="176"/>
        <end position="194"/>
    </location>
</feature>
<dbReference type="InterPro" id="IPR003675">
    <property type="entry name" value="Rce1/LyrA-like_dom"/>
</dbReference>
<dbReference type="PROSITE" id="PS50042">
    <property type="entry name" value="CNMP_BINDING_3"/>
    <property type="match status" value="1"/>
</dbReference>
<keyword evidence="1" id="KW-1133">Transmembrane helix</keyword>
<feature type="domain" description="Cyclic nucleotide-binding" evidence="2">
    <location>
        <begin position="27"/>
        <end position="122"/>
    </location>
</feature>
<reference evidence="3 4" key="1">
    <citation type="submission" date="2019-03" db="EMBL/GenBank/DDBJ databases">
        <title>Ruegeria lutea sp. nov., a novel strain, isolated from marine sediment, the Masan Bay, South Korea.</title>
        <authorList>
            <person name="Kim J."/>
            <person name="Kim D.-Y."/>
            <person name="Lee S.-S."/>
        </authorList>
    </citation>
    <scope>NUCLEOTIDE SEQUENCE [LARGE SCALE GENOMIC DNA]</scope>
    <source>
        <strain evidence="3 4">318-1</strain>
    </source>
</reference>
<dbReference type="OrthoDB" id="3525895at2"/>
<dbReference type="PROSITE" id="PS00889">
    <property type="entry name" value="CNMP_BINDING_2"/>
    <property type="match status" value="1"/>
</dbReference>
<dbReference type="Gene3D" id="2.60.120.10">
    <property type="entry name" value="Jelly Rolls"/>
    <property type="match status" value="1"/>
</dbReference>
<name>A0A4R5VE94_9RHOB</name>
<dbReference type="RefSeq" id="WP_133358741.1">
    <property type="nucleotide sequence ID" value="NZ_SMUV01000054.1"/>
</dbReference>
<dbReference type="GO" id="GO:0003700">
    <property type="term" value="F:DNA-binding transcription factor activity"/>
    <property type="evidence" value="ECO:0007669"/>
    <property type="project" value="TreeGrafter"/>
</dbReference>
<dbReference type="InterPro" id="IPR000595">
    <property type="entry name" value="cNMP-bd_dom"/>
</dbReference>
<dbReference type="GO" id="GO:0080120">
    <property type="term" value="P:CAAX-box protein maturation"/>
    <property type="evidence" value="ECO:0007669"/>
    <property type="project" value="UniProtKB-ARBA"/>
</dbReference>
<dbReference type="SMART" id="SM00100">
    <property type="entry name" value="cNMP"/>
    <property type="match status" value="1"/>
</dbReference>
<dbReference type="AlphaFoldDB" id="A0A4R5VE94"/>
<dbReference type="CDD" id="cd00038">
    <property type="entry name" value="CAP_ED"/>
    <property type="match status" value="1"/>
</dbReference>
<feature type="transmembrane region" description="Helical" evidence="1">
    <location>
        <begin position="206"/>
        <end position="227"/>
    </location>
</feature>
<evidence type="ECO:0000256" key="1">
    <source>
        <dbReference type="SAM" id="Phobius"/>
    </source>
</evidence>
<keyword evidence="1" id="KW-0812">Transmembrane</keyword>
<evidence type="ECO:0000313" key="3">
    <source>
        <dbReference type="EMBL" id="TDK50661.1"/>
    </source>
</evidence>
<dbReference type="PANTHER" id="PTHR24567:SF74">
    <property type="entry name" value="HTH-TYPE TRANSCRIPTIONAL REGULATOR ARCR"/>
    <property type="match status" value="1"/>
</dbReference>
<keyword evidence="1" id="KW-0472">Membrane</keyword>
<dbReference type="InterPro" id="IPR050397">
    <property type="entry name" value="Env_Response_Regulators"/>
</dbReference>
<feature type="transmembrane region" description="Helical" evidence="1">
    <location>
        <begin position="361"/>
        <end position="380"/>
    </location>
</feature>
<feature type="transmembrane region" description="Helical" evidence="1">
    <location>
        <begin position="322"/>
        <end position="355"/>
    </location>
</feature>
<sequence length="381" mass="41941">MNRRQERSGQRAGSSGNEEAERIFARLLPHLDPETLDLLSEVAHEVRTPPGMEVVTQGARDTPFYVICEGSFGVFRTNDGGDADFRVAVLGEGEPFGEMAILDPEPRSASVRAETEGRVLEIRPDEILERQDGDRHLSALRGALAIFVTRRMRASTNSHVATLQRELALKSEQKQFGLFFVYSLIMMSIGTLVNNAIARTLLDVDIYTAMFAWQYLAILMIPSYIVIRHMNISVQSLGLTTVGLKRSLKEGAVIAVALCLFAYGLGEVLKMFDALPGQPVPFELFGTISYFLHSALQEMIARGFLQSSFQRFLGDGSGWQSVVLASILFGMFHLHFGLVAVVMTILTGFAFGALYARHQNLAGVTLVHFMMGVAAFSVGLI</sequence>
<feature type="transmembrane region" description="Helical" evidence="1">
    <location>
        <begin position="248"/>
        <end position="264"/>
    </location>
</feature>
<protein>
    <submittedName>
        <fullName evidence="3">Cyclic nucleotide-binding domain-containing protein</fullName>
    </submittedName>
</protein>
<evidence type="ECO:0000313" key="4">
    <source>
        <dbReference type="Proteomes" id="UP000295301"/>
    </source>
</evidence>
<evidence type="ECO:0000259" key="2">
    <source>
        <dbReference type="PROSITE" id="PS50042"/>
    </source>
</evidence>
<keyword evidence="4" id="KW-1185">Reference proteome</keyword>
<dbReference type="SUPFAM" id="SSF51206">
    <property type="entry name" value="cAMP-binding domain-like"/>
    <property type="match status" value="1"/>
</dbReference>
<dbReference type="GO" id="GO:0005829">
    <property type="term" value="C:cytosol"/>
    <property type="evidence" value="ECO:0007669"/>
    <property type="project" value="TreeGrafter"/>
</dbReference>
<dbReference type="PANTHER" id="PTHR24567">
    <property type="entry name" value="CRP FAMILY TRANSCRIPTIONAL REGULATORY PROTEIN"/>
    <property type="match status" value="1"/>
</dbReference>
<dbReference type="Pfam" id="PF00027">
    <property type="entry name" value="cNMP_binding"/>
    <property type="match status" value="1"/>
</dbReference>
<dbReference type="InterPro" id="IPR018490">
    <property type="entry name" value="cNMP-bd_dom_sf"/>
</dbReference>
<proteinExistence type="predicted"/>
<dbReference type="EMBL" id="SMUV01000054">
    <property type="protein sequence ID" value="TDK50661.1"/>
    <property type="molecule type" value="Genomic_DNA"/>
</dbReference>
<organism evidence="3 4">
    <name type="scientific">Antarcticimicrobium luteum</name>
    <dbReference type="NCBI Taxonomy" id="2547397"/>
    <lineage>
        <taxon>Bacteria</taxon>
        <taxon>Pseudomonadati</taxon>
        <taxon>Pseudomonadota</taxon>
        <taxon>Alphaproteobacteria</taxon>
        <taxon>Rhodobacterales</taxon>
        <taxon>Paracoccaceae</taxon>
        <taxon>Antarcticimicrobium</taxon>
    </lineage>
</organism>
<comment type="caution">
    <text evidence="3">The sequence shown here is derived from an EMBL/GenBank/DDBJ whole genome shotgun (WGS) entry which is preliminary data.</text>
</comment>